<keyword evidence="8 13" id="KW-0067">ATP-binding</keyword>
<accession>A0A376B921</accession>
<feature type="region of interest" description="Disordered" evidence="16">
    <location>
        <begin position="547"/>
        <end position="619"/>
    </location>
</feature>
<dbReference type="InterPro" id="IPR011068">
    <property type="entry name" value="NuclTrfase_I-like_C"/>
</dbReference>
<evidence type="ECO:0000256" key="17">
    <source>
        <dbReference type="SAM" id="Phobius"/>
    </source>
</evidence>
<dbReference type="Pfam" id="PF20750">
    <property type="entry name" value="PAP_NTPase"/>
    <property type="match status" value="1"/>
</dbReference>
<evidence type="ECO:0000256" key="12">
    <source>
        <dbReference type="ARBA" id="ARBA00023242"/>
    </source>
</evidence>
<evidence type="ECO:0000256" key="4">
    <source>
        <dbReference type="ARBA" id="ARBA00022664"/>
    </source>
</evidence>
<keyword evidence="9 15" id="KW-0460">Magnesium</keyword>
<keyword evidence="17" id="KW-0812">Transmembrane</keyword>
<keyword evidence="6 15" id="KW-0479">Metal-binding</keyword>
<evidence type="ECO:0000256" key="16">
    <source>
        <dbReference type="SAM" id="MobiDB-lite"/>
    </source>
</evidence>
<feature type="domain" description="Poly(A) polymerase nucleotidyltransferase" evidence="20">
    <location>
        <begin position="32"/>
        <end position="225"/>
    </location>
</feature>
<evidence type="ECO:0000256" key="8">
    <source>
        <dbReference type="ARBA" id="ARBA00022840"/>
    </source>
</evidence>
<feature type="compositionally biased region" description="Basic and acidic residues" evidence="16">
    <location>
        <begin position="565"/>
        <end position="574"/>
    </location>
</feature>
<comment type="cofactor">
    <cofactor evidence="15">
        <name>Mg(2+)</name>
        <dbReference type="ChEBI" id="CHEBI:18420"/>
    </cofactor>
    <text evidence="15">Binds 2 magnesium ions. Also active with manganese.</text>
</comment>
<feature type="region of interest" description="Disordered" evidence="16">
    <location>
        <begin position="1"/>
        <end position="24"/>
    </location>
</feature>
<evidence type="ECO:0000256" key="5">
    <source>
        <dbReference type="ARBA" id="ARBA00022679"/>
    </source>
</evidence>
<evidence type="ECO:0000313" key="21">
    <source>
        <dbReference type="EMBL" id="SSD61034.1"/>
    </source>
</evidence>
<dbReference type="CDD" id="cd05402">
    <property type="entry name" value="NT_PAP_TUTase"/>
    <property type="match status" value="1"/>
</dbReference>
<comment type="cofactor">
    <cofactor evidence="1">
        <name>Mn(2+)</name>
        <dbReference type="ChEBI" id="CHEBI:29035"/>
    </cofactor>
</comment>
<gene>
    <name evidence="21" type="ORF">SCODWIG_02795</name>
</gene>
<keyword evidence="12 13" id="KW-0539">Nucleus</keyword>
<dbReference type="PANTHER" id="PTHR10682">
    <property type="entry name" value="POLY A POLYMERASE"/>
    <property type="match status" value="1"/>
</dbReference>
<dbReference type="InterPro" id="IPR014492">
    <property type="entry name" value="PolyA_polymerase"/>
</dbReference>
<feature type="binding site" evidence="15">
    <location>
        <position position="126"/>
    </location>
    <ligand>
        <name>Mg(2+)</name>
        <dbReference type="ChEBI" id="CHEBI:18420"/>
        <label>2</label>
        <note>catalytic</note>
    </ligand>
</feature>
<evidence type="ECO:0000256" key="15">
    <source>
        <dbReference type="PIRSR" id="PIRSR018425-2"/>
    </source>
</evidence>
<proteinExistence type="inferred from homology"/>
<dbReference type="InterPro" id="IPR007012">
    <property type="entry name" value="PolA_pol_cen_dom"/>
</dbReference>
<dbReference type="SUPFAM" id="SSF81631">
    <property type="entry name" value="PAP/OAS1 substrate-binding domain"/>
    <property type="match status" value="1"/>
</dbReference>
<dbReference type="SUPFAM" id="SSF55003">
    <property type="entry name" value="PAP/Archaeal CCA-adding enzyme, C-terminal domain"/>
    <property type="match status" value="1"/>
</dbReference>
<feature type="binding site" evidence="14">
    <location>
        <begin position="111"/>
        <end position="113"/>
    </location>
    <ligand>
        <name>ATP</name>
        <dbReference type="ChEBI" id="CHEBI:30616"/>
    </ligand>
</feature>
<feature type="compositionally biased region" description="Polar residues" evidence="16">
    <location>
        <begin position="1"/>
        <end position="14"/>
    </location>
</feature>
<name>A0A376B921_9ASCO</name>
<protein>
    <recommendedName>
        <fullName evidence="13">Poly(A) polymerase</fullName>
        <ecNumber evidence="13">2.7.7.19</ecNumber>
    </recommendedName>
</protein>
<keyword evidence="11" id="KW-0464">Manganese</keyword>
<keyword evidence="5 13" id="KW-0808">Transferase</keyword>
<dbReference type="AlphaFoldDB" id="A0A376B921"/>
<dbReference type="GO" id="GO:0046872">
    <property type="term" value="F:metal ion binding"/>
    <property type="evidence" value="ECO:0007669"/>
    <property type="project" value="UniProtKB-KW"/>
</dbReference>
<dbReference type="FunFam" id="3.30.460.10:FF:000002">
    <property type="entry name" value="Poly(A) polymerase alpha, putative"/>
    <property type="match status" value="1"/>
</dbReference>
<dbReference type="VEuPathDB" id="FungiDB:SCODWIG_02795"/>
<dbReference type="Pfam" id="PF04926">
    <property type="entry name" value="PAP_RNA-bind"/>
    <property type="match status" value="1"/>
</dbReference>
<feature type="binding site" evidence="14">
    <location>
        <position position="239"/>
    </location>
    <ligand>
        <name>ATP</name>
        <dbReference type="ChEBI" id="CHEBI:30616"/>
    </ligand>
</feature>
<evidence type="ECO:0000256" key="3">
    <source>
        <dbReference type="ARBA" id="ARBA00010912"/>
    </source>
</evidence>
<dbReference type="InterPro" id="IPR048840">
    <property type="entry name" value="PolA_pol_NTPase"/>
</dbReference>
<feature type="binding site" evidence="15">
    <location>
        <position position="178"/>
    </location>
    <ligand>
        <name>Mg(2+)</name>
        <dbReference type="ChEBI" id="CHEBI:18420"/>
        <label>2</label>
        <note>catalytic</note>
    </ligand>
</feature>
<keyword evidence="7 13" id="KW-0547">Nucleotide-binding</keyword>
<evidence type="ECO:0000256" key="11">
    <source>
        <dbReference type="ARBA" id="ARBA00023211"/>
    </source>
</evidence>
<comment type="subcellular location">
    <subcellularLocation>
        <location evidence="2 13">Nucleus</location>
    </subcellularLocation>
</comment>
<feature type="binding site" evidence="15">
    <location>
        <position position="124"/>
    </location>
    <ligand>
        <name>Mg(2+)</name>
        <dbReference type="ChEBI" id="CHEBI:18420"/>
        <label>2</label>
        <note>catalytic</note>
    </ligand>
</feature>
<evidence type="ECO:0000256" key="2">
    <source>
        <dbReference type="ARBA" id="ARBA00004123"/>
    </source>
</evidence>
<organism evidence="21 22">
    <name type="scientific">Saccharomycodes ludwigii</name>
    <dbReference type="NCBI Taxonomy" id="36035"/>
    <lineage>
        <taxon>Eukaryota</taxon>
        <taxon>Fungi</taxon>
        <taxon>Dikarya</taxon>
        <taxon>Ascomycota</taxon>
        <taxon>Saccharomycotina</taxon>
        <taxon>Saccharomycetes</taxon>
        <taxon>Saccharomycodales</taxon>
        <taxon>Saccharomycodaceae</taxon>
        <taxon>Saccharomycodes</taxon>
    </lineage>
</organism>
<evidence type="ECO:0000256" key="13">
    <source>
        <dbReference type="PIRNR" id="PIRNR018425"/>
    </source>
</evidence>
<dbReference type="EC" id="2.7.7.19" evidence="13"/>
<dbReference type="Gene3D" id="3.30.460.10">
    <property type="entry name" value="Beta Polymerase, domain 2"/>
    <property type="match status" value="1"/>
</dbReference>
<evidence type="ECO:0000256" key="14">
    <source>
        <dbReference type="PIRSR" id="PIRSR018425-1"/>
    </source>
</evidence>
<evidence type="ECO:0000256" key="7">
    <source>
        <dbReference type="ARBA" id="ARBA00022741"/>
    </source>
</evidence>
<feature type="binding site" evidence="14">
    <location>
        <position position="178"/>
    </location>
    <ligand>
        <name>ATP</name>
        <dbReference type="ChEBI" id="CHEBI:30616"/>
    </ligand>
</feature>
<sequence>MNNNRNIGKSDLSTNIGNGGNGANNKITKVLGVTGPISTASPTSDENKLNDELIEELKRENSFETEQETLKRVDVLKILQELAQKFVFMVSKNKNMSDGMAKDAGGKVFTFGSYRLGVHGPGSDIDTLVVVPKHVTREDFFTVFDALLRERPELEEIAPVPDAFVPIIKIKFSGISIDLICARLDIPQVPLNLTLSDKNLLRNLDEKDLRALNGTRVTDEILQLVPKPNAFRIALRAIKLWAQRRAIYANVFGFPGGVAWAMLVARICQLYPNACSAVIVAKFFHILNKWNWPQPVLLKPIEDGPLQVRVWNPRIYAQDRSHKMPVITPAYPSMCATHNISESTKKVILSELQRGAEVCSEIFQHTKTWCDLFAKHNFFYKYKFYLTVMVSTRGTDEQHLKWSGLVESKLRLLVQKLEPLSGIKLAHPYTKPFEITYAFNDNEEYKDILNKYGTHKTEGMLSIYPVVTEENKNDSEISKMQKVHITTMYIGLDVDLDEKKRVDIHVPCTDYFNLCRSYPEYEDANTFSLIIRYVKVYDLPDCVYEEGEERPVKKNKKRRQLKTVEPNKRPKSETSSEDLQQQKEQLASAEVTTVGAQQQHEKQQHNHHHPSVVVEKTTV</sequence>
<feature type="domain" description="Poly(A) polymerase RNA-binding" evidence="18">
    <location>
        <begin position="377"/>
        <end position="553"/>
    </location>
</feature>
<evidence type="ECO:0000256" key="1">
    <source>
        <dbReference type="ARBA" id="ARBA00001936"/>
    </source>
</evidence>
<dbReference type="GO" id="GO:0005634">
    <property type="term" value="C:nucleus"/>
    <property type="evidence" value="ECO:0007669"/>
    <property type="project" value="UniProtKB-SubCell"/>
</dbReference>
<dbReference type="FunFam" id="3.30.70.590:FF:000003">
    <property type="entry name" value="Poly(A) polymerase"/>
    <property type="match status" value="1"/>
</dbReference>
<dbReference type="OrthoDB" id="412748at2759"/>
<evidence type="ECO:0000259" key="18">
    <source>
        <dbReference type="Pfam" id="PF04926"/>
    </source>
</evidence>
<comment type="catalytic activity">
    <reaction evidence="13">
        <text>RNA(n) + ATP = RNA(n)-3'-adenine ribonucleotide + diphosphate</text>
        <dbReference type="Rhea" id="RHEA:11332"/>
        <dbReference type="Rhea" id="RHEA-COMP:14527"/>
        <dbReference type="Rhea" id="RHEA-COMP:17347"/>
        <dbReference type="ChEBI" id="CHEBI:30616"/>
        <dbReference type="ChEBI" id="CHEBI:33019"/>
        <dbReference type="ChEBI" id="CHEBI:140395"/>
        <dbReference type="ChEBI" id="CHEBI:173115"/>
        <dbReference type="EC" id="2.7.7.19"/>
    </reaction>
</comment>
<dbReference type="SUPFAM" id="SSF81301">
    <property type="entry name" value="Nucleotidyltransferase"/>
    <property type="match status" value="1"/>
</dbReference>
<comment type="function">
    <text evidence="13">Polymerase that creates the 3'-poly(A) tail of mRNA's.</text>
</comment>
<dbReference type="InterPro" id="IPR043519">
    <property type="entry name" value="NT_sf"/>
</dbReference>
<dbReference type="Pfam" id="PF04928">
    <property type="entry name" value="PAP_central"/>
    <property type="match status" value="1"/>
</dbReference>
<dbReference type="GO" id="GO:0006397">
    <property type="term" value="P:mRNA processing"/>
    <property type="evidence" value="ECO:0007669"/>
    <property type="project" value="UniProtKB-KW"/>
</dbReference>
<dbReference type="GO" id="GO:0005524">
    <property type="term" value="F:ATP binding"/>
    <property type="evidence" value="ECO:0007669"/>
    <property type="project" value="UniProtKB-UniRule"/>
</dbReference>
<comment type="similarity">
    <text evidence="3 13">Belongs to the poly(A) polymerase family.</text>
</comment>
<dbReference type="Gene3D" id="1.10.1410.10">
    <property type="match status" value="1"/>
</dbReference>
<evidence type="ECO:0000313" key="22">
    <source>
        <dbReference type="Proteomes" id="UP000262825"/>
    </source>
</evidence>
<dbReference type="PANTHER" id="PTHR10682:SF10">
    <property type="entry name" value="POLYNUCLEOTIDE ADENYLYLTRANSFERASE"/>
    <property type="match status" value="1"/>
</dbReference>
<keyword evidence="17" id="KW-0472">Membrane</keyword>
<dbReference type="FunFam" id="1.10.1410.10:FF:000001">
    <property type="entry name" value="Putative poly(A) polymerase gamma"/>
    <property type="match status" value="1"/>
</dbReference>
<feature type="binding site" evidence="14">
    <location>
        <begin position="124"/>
        <end position="126"/>
    </location>
    <ligand>
        <name>ATP</name>
        <dbReference type="ChEBI" id="CHEBI:30616"/>
    </ligand>
</feature>
<dbReference type="InterPro" id="IPR007010">
    <property type="entry name" value="PolA_pol_RNA-bd_dom"/>
</dbReference>
<feature type="binding site" evidence="15">
    <location>
        <position position="124"/>
    </location>
    <ligand>
        <name>Mg(2+)</name>
        <dbReference type="ChEBI" id="CHEBI:18420"/>
        <label>1</label>
        <note>catalytic</note>
    </ligand>
</feature>
<feature type="domain" description="Poly(A) polymerase central" evidence="19">
    <location>
        <begin position="231"/>
        <end position="375"/>
    </location>
</feature>
<feature type="compositionally biased region" description="Polar residues" evidence="16">
    <location>
        <begin position="577"/>
        <end position="596"/>
    </location>
</feature>
<reference evidence="22" key="1">
    <citation type="submission" date="2018-06" db="EMBL/GenBank/DDBJ databases">
        <authorList>
            <person name="Guldener U."/>
        </authorList>
    </citation>
    <scope>NUCLEOTIDE SEQUENCE [LARGE SCALE GENOMIC DNA]</scope>
    <source>
        <strain evidence="22">UTAD17</strain>
    </source>
</reference>
<evidence type="ECO:0000259" key="19">
    <source>
        <dbReference type="Pfam" id="PF04928"/>
    </source>
</evidence>
<dbReference type="EMBL" id="UFAJ01000545">
    <property type="protein sequence ID" value="SSD61034.1"/>
    <property type="molecule type" value="Genomic_DNA"/>
</dbReference>
<keyword evidence="17" id="KW-1133">Transmembrane helix</keyword>
<evidence type="ECO:0000256" key="9">
    <source>
        <dbReference type="ARBA" id="ARBA00022842"/>
    </source>
</evidence>
<feature type="binding site" evidence="14">
    <location>
        <begin position="257"/>
        <end position="258"/>
    </location>
    <ligand>
        <name>ATP</name>
        <dbReference type="ChEBI" id="CHEBI:30616"/>
    </ligand>
</feature>
<dbReference type="PIRSF" id="PIRSF018425">
    <property type="entry name" value="PolyA_polymerase"/>
    <property type="match status" value="1"/>
</dbReference>
<dbReference type="GO" id="GO:1990817">
    <property type="term" value="F:poly(A) RNA polymerase activity"/>
    <property type="evidence" value="ECO:0007669"/>
    <property type="project" value="UniProtKB-UniRule"/>
</dbReference>
<evidence type="ECO:0000259" key="20">
    <source>
        <dbReference type="Pfam" id="PF20750"/>
    </source>
</evidence>
<evidence type="ECO:0000256" key="6">
    <source>
        <dbReference type="ARBA" id="ARBA00022723"/>
    </source>
</evidence>
<dbReference type="Proteomes" id="UP000262825">
    <property type="component" value="Unassembled WGS sequence"/>
</dbReference>
<keyword evidence="22" id="KW-1185">Reference proteome</keyword>
<dbReference type="GO" id="GO:0003723">
    <property type="term" value="F:RNA binding"/>
    <property type="evidence" value="ECO:0007669"/>
    <property type="project" value="UniProtKB-UniRule"/>
</dbReference>
<feature type="transmembrane region" description="Helical" evidence="17">
    <location>
        <begin position="246"/>
        <end position="265"/>
    </location>
</feature>
<feature type="binding site" evidence="14">
    <location>
        <position position="248"/>
    </location>
    <ligand>
        <name>ATP</name>
        <dbReference type="ChEBI" id="CHEBI:30616"/>
    </ligand>
</feature>
<evidence type="ECO:0000256" key="10">
    <source>
        <dbReference type="ARBA" id="ARBA00022884"/>
    </source>
</evidence>
<keyword evidence="10" id="KW-0694">RNA-binding</keyword>
<keyword evidence="4 13" id="KW-0507">mRNA processing</keyword>
<feature type="binding site" evidence="15">
    <location>
        <position position="126"/>
    </location>
    <ligand>
        <name>Mg(2+)</name>
        <dbReference type="ChEBI" id="CHEBI:18420"/>
        <label>1</label>
        <note>catalytic</note>
    </ligand>
</feature>
<dbReference type="Gene3D" id="3.30.70.590">
    <property type="entry name" value="Poly(A) polymerase predicted RNA binding domain"/>
    <property type="match status" value="1"/>
</dbReference>
<dbReference type="GO" id="GO:0031123">
    <property type="term" value="P:RNA 3'-end processing"/>
    <property type="evidence" value="ECO:0007669"/>
    <property type="project" value="InterPro"/>
</dbReference>